<protein>
    <submittedName>
        <fullName evidence="4">Chalcone synthase 1</fullName>
    </submittedName>
</protein>
<name>A0AAW0KPR7_QUESU</name>
<evidence type="ECO:0000256" key="2">
    <source>
        <dbReference type="ARBA" id="ARBA00023315"/>
    </source>
</evidence>
<evidence type="ECO:0000313" key="4">
    <source>
        <dbReference type="EMBL" id="KAK7840735.1"/>
    </source>
</evidence>
<dbReference type="PANTHER" id="PTHR11877">
    <property type="entry name" value="HYDROXYMETHYLGLUTARYL-COA SYNTHASE"/>
    <property type="match status" value="1"/>
</dbReference>
<dbReference type="PANTHER" id="PTHR11877:SF14">
    <property type="entry name" value="CHALCONE SYNTHASE"/>
    <property type="match status" value="1"/>
</dbReference>
<dbReference type="Proteomes" id="UP000237347">
    <property type="component" value="Unassembled WGS sequence"/>
</dbReference>
<organism evidence="4 5">
    <name type="scientific">Quercus suber</name>
    <name type="common">Cork oak</name>
    <dbReference type="NCBI Taxonomy" id="58331"/>
    <lineage>
        <taxon>Eukaryota</taxon>
        <taxon>Viridiplantae</taxon>
        <taxon>Streptophyta</taxon>
        <taxon>Embryophyta</taxon>
        <taxon>Tracheophyta</taxon>
        <taxon>Spermatophyta</taxon>
        <taxon>Magnoliopsida</taxon>
        <taxon>eudicotyledons</taxon>
        <taxon>Gunneridae</taxon>
        <taxon>Pentapetalae</taxon>
        <taxon>rosids</taxon>
        <taxon>fabids</taxon>
        <taxon>Fagales</taxon>
        <taxon>Fagaceae</taxon>
        <taxon>Quercus</taxon>
    </lineage>
</organism>
<feature type="domain" description="Chalcone/stilbene synthase N-terminal" evidence="3">
    <location>
        <begin position="5"/>
        <end position="102"/>
    </location>
</feature>
<dbReference type="AlphaFoldDB" id="A0AAW0KPR7"/>
<keyword evidence="1" id="KW-0808">Transferase</keyword>
<keyword evidence="5" id="KW-1185">Reference proteome</keyword>
<dbReference type="InterPro" id="IPR001099">
    <property type="entry name" value="Chalcone/stilbene_synt_N"/>
</dbReference>
<dbReference type="Pfam" id="PF00195">
    <property type="entry name" value="Chal_sti_synt_N"/>
    <property type="match status" value="1"/>
</dbReference>
<keyword evidence="2" id="KW-0012">Acyltransferase</keyword>
<proteinExistence type="predicted"/>
<dbReference type="SUPFAM" id="SSF53901">
    <property type="entry name" value="Thiolase-like"/>
    <property type="match status" value="1"/>
</dbReference>
<evidence type="ECO:0000313" key="5">
    <source>
        <dbReference type="Proteomes" id="UP000237347"/>
    </source>
</evidence>
<dbReference type="InterPro" id="IPR011141">
    <property type="entry name" value="Polyketide_synthase_type-III"/>
</dbReference>
<dbReference type="Gene3D" id="3.40.47.10">
    <property type="match status" value="1"/>
</dbReference>
<dbReference type="GO" id="GO:0030639">
    <property type="term" value="P:polyketide biosynthetic process"/>
    <property type="evidence" value="ECO:0007669"/>
    <property type="project" value="TreeGrafter"/>
</dbReference>
<reference evidence="4 5" key="1">
    <citation type="journal article" date="2018" name="Sci. Data">
        <title>The draft genome sequence of cork oak.</title>
        <authorList>
            <person name="Ramos A.M."/>
            <person name="Usie A."/>
            <person name="Barbosa P."/>
            <person name="Barros P.M."/>
            <person name="Capote T."/>
            <person name="Chaves I."/>
            <person name="Simoes F."/>
            <person name="Abreu I."/>
            <person name="Carrasquinho I."/>
            <person name="Faro C."/>
            <person name="Guimaraes J.B."/>
            <person name="Mendonca D."/>
            <person name="Nobrega F."/>
            <person name="Rodrigues L."/>
            <person name="Saibo N.J.M."/>
            <person name="Varela M.C."/>
            <person name="Egas C."/>
            <person name="Matos J."/>
            <person name="Miguel C.M."/>
            <person name="Oliveira M.M."/>
            <person name="Ricardo C.P."/>
            <person name="Goncalves S."/>
        </authorList>
    </citation>
    <scope>NUCLEOTIDE SEQUENCE [LARGE SCALE GENOMIC DNA]</scope>
    <source>
        <strain evidence="5">cv. HL8</strain>
    </source>
</reference>
<evidence type="ECO:0000256" key="1">
    <source>
        <dbReference type="ARBA" id="ARBA00022679"/>
    </source>
</evidence>
<comment type="caution">
    <text evidence="4">The sequence shown here is derived from an EMBL/GenBank/DDBJ whole genome shotgun (WGS) entry which is preliminary data.</text>
</comment>
<dbReference type="InterPro" id="IPR016039">
    <property type="entry name" value="Thiolase-like"/>
</dbReference>
<gene>
    <name evidence="4" type="primary">CHS1_1</name>
    <name evidence="4" type="ORF">CFP56_016323</name>
</gene>
<dbReference type="GO" id="GO:0016747">
    <property type="term" value="F:acyltransferase activity, transferring groups other than amino-acyl groups"/>
    <property type="evidence" value="ECO:0007669"/>
    <property type="project" value="InterPro"/>
</dbReference>
<accession>A0AAW0KPR7</accession>
<dbReference type="EMBL" id="PKMF04000255">
    <property type="protein sequence ID" value="KAK7840735.1"/>
    <property type="molecule type" value="Genomic_DNA"/>
</dbReference>
<dbReference type="Gramene" id="rna-CFP56_59571">
    <property type="protein sequence ID" value="cds-POF02622.1"/>
    <property type="gene ID" value="gene-CFP56_59571"/>
</dbReference>
<evidence type="ECO:0000259" key="3">
    <source>
        <dbReference type="Pfam" id="PF00195"/>
    </source>
</evidence>
<sequence length="103" mass="11684">MALVKNLREAQRAKGPTTILAIATVNLENIVYQKDYPHFYIYVTKSKQKIGLKEKLKRICENSAIRKSHFYLTQEILKANSKICTYNAPSLDASQDIMVPGVP</sequence>